<evidence type="ECO:0000259" key="3">
    <source>
        <dbReference type="Pfam" id="PF04967"/>
    </source>
</evidence>
<sequence>MSQATGNRNDGGDVLEVEFRLARSAYPFVRASAVADCTLELAELVPRADGRYAEFFNVTGADPERIAPLAADHDGTDVTLVETYRDGGLFEFSVSGDCPARRLAELGALPRTVRGTDGRGTIVAEIPAAADTAGIVEAFLEETPEATMVSKRGKQSMRPMLSEATLHRTLEAGLTDRQREVLRTAFEAGYYDWPRRCTGEEVASELGISSATFSEHVHAAERTLIATLFDER</sequence>
<feature type="domain" description="Bacterioopsin transcriptional activator GAF and HTH associated" evidence="4">
    <location>
        <begin position="14"/>
        <end position="155"/>
    </location>
</feature>
<dbReference type="PANTHER" id="PTHR34236">
    <property type="entry name" value="DIMETHYL SULFOXIDE REDUCTASE TRANSCRIPTIONAL ACTIVATOR"/>
    <property type="match status" value="1"/>
</dbReference>
<keyword evidence="1" id="KW-0805">Transcription regulation</keyword>
<evidence type="ECO:0000256" key="1">
    <source>
        <dbReference type="ARBA" id="ARBA00023015"/>
    </source>
</evidence>
<name>A0A6B0SSL3_9EURY</name>
<evidence type="ECO:0000313" key="6">
    <source>
        <dbReference type="Proteomes" id="UP000437065"/>
    </source>
</evidence>
<comment type="caution">
    <text evidence="5">The sequence shown here is derived from an EMBL/GenBank/DDBJ whole genome shotgun (WGS) entry which is preliminary data.</text>
</comment>
<feature type="domain" description="HTH bat-type" evidence="3">
    <location>
        <begin position="174"/>
        <end position="225"/>
    </location>
</feature>
<dbReference type="InterPro" id="IPR036388">
    <property type="entry name" value="WH-like_DNA-bd_sf"/>
</dbReference>
<dbReference type="EMBL" id="WUUS01000005">
    <property type="protein sequence ID" value="MXR41537.1"/>
    <property type="molecule type" value="Genomic_DNA"/>
</dbReference>
<dbReference type="Pfam" id="PF04967">
    <property type="entry name" value="HTH_10"/>
    <property type="match status" value="1"/>
</dbReference>
<proteinExistence type="predicted"/>
<dbReference type="InterPro" id="IPR031803">
    <property type="entry name" value="BAT_GAF/HTH-assoc"/>
</dbReference>
<dbReference type="Gene3D" id="1.10.10.10">
    <property type="entry name" value="Winged helix-like DNA-binding domain superfamily/Winged helix DNA-binding domain"/>
    <property type="match status" value="1"/>
</dbReference>
<dbReference type="Proteomes" id="UP000437065">
    <property type="component" value="Unassembled WGS sequence"/>
</dbReference>
<accession>A0A6B0SSL3</accession>
<dbReference type="Pfam" id="PF15915">
    <property type="entry name" value="BAT"/>
    <property type="match status" value="1"/>
</dbReference>
<protein>
    <submittedName>
        <fullName evidence="5">Helix-turn-helix domain-containing protein</fullName>
    </submittedName>
</protein>
<evidence type="ECO:0000256" key="2">
    <source>
        <dbReference type="ARBA" id="ARBA00023163"/>
    </source>
</evidence>
<dbReference type="InterPro" id="IPR007050">
    <property type="entry name" value="HTH_bacterioopsin"/>
</dbReference>
<dbReference type="OrthoDB" id="165911at2157"/>
<keyword evidence="6" id="KW-1185">Reference proteome</keyword>
<keyword evidence="2" id="KW-0804">Transcription</keyword>
<dbReference type="RefSeq" id="WP_159666133.1">
    <property type="nucleotide sequence ID" value="NZ_WUUS01000005.1"/>
</dbReference>
<dbReference type="AlphaFoldDB" id="A0A6B0SSL3"/>
<evidence type="ECO:0000259" key="4">
    <source>
        <dbReference type="Pfam" id="PF15915"/>
    </source>
</evidence>
<gene>
    <name evidence="5" type="ORF">GRX01_09325</name>
</gene>
<reference evidence="5 6" key="1">
    <citation type="submission" date="2019-12" db="EMBL/GenBank/DDBJ databases">
        <title>Isolation and characterization of three novel carbon monoxide-oxidizing members of Halobacteria from salione crusts and soils.</title>
        <authorList>
            <person name="Myers M.R."/>
            <person name="King G.M."/>
        </authorList>
    </citation>
    <scope>NUCLEOTIDE SEQUENCE [LARGE SCALE GENOMIC DNA]</scope>
    <source>
        <strain evidence="5 6">WSA2</strain>
    </source>
</reference>
<evidence type="ECO:0000313" key="5">
    <source>
        <dbReference type="EMBL" id="MXR41537.1"/>
    </source>
</evidence>
<organism evidence="5 6">
    <name type="scientific">Halobaculum saliterrae</name>
    <dbReference type="NCBI Taxonomy" id="2073113"/>
    <lineage>
        <taxon>Archaea</taxon>
        <taxon>Methanobacteriati</taxon>
        <taxon>Methanobacteriota</taxon>
        <taxon>Stenosarchaea group</taxon>
        <taxon>Halobacteria</taxon>
        <taxon>Halobacteriales</taxon>
        <taxon>Haloferacaceae</taxon>
        <taxon>Halobaculum</taxon>
    </lineage>
</organism>
<dbReference type="PANTHER" id="PTHR34236:SF1">
    <property type="entry name" value="DIMETHYL SULFOXIDE REDUCTASE TRANSCRIPTIONAL ACTIVATOR"/>
    <property type="match status" value="1"/>
</dbReference>